<dbReference type="AlphaFoldDB" id="A0A9Q8TZF4"/>
<dbReference type="EC" id="2.3.1.-" evidence="9"/>
<dbReference type="GO" id="GO:0004742">
    <property type="term" value="F:dihydrolipoyllysine-residue acetyltransferase activity"/>
    <property type="evidence" value="ECO:0007669"/>
    <property type="project" value="UniProtKB-EC"/>
</dbReference>
<dbReference type="PANTHER" id="PTHR43178">
    <property type="entry name" value="DIHYDROLIPOAMIDE ACETYLTRANSFERASE COMPONENT OF PYRUVATE DEHYDROGENASE COMPLEX"/>
    <property type="match status" value="1"/>
</dbReference>
<dbReference type="Gene3D" id="4.10.320.10">
    <property type="entry name" value="E3-binding domain"/>
    <property type="match status" value="1"/>
</dbReference>
<dbReference type="PROSITE" id="PS51826">
    <property type="entry name" value="PSBD"/>
    <property type="match status" value="1"/>
</dbReference>
<dbReference type="GO" id="GO:0006086">
    <property type="term" value="P:pyruvate decarboxylation to acetyl-CoA"/>
    <property type="evidence" value="ECO:0007669"/>
    <property type="project" value="TreeGrafter"/>
</dbReference>
<dbReference type="Gene3D" id="3.30.559.10">
    <property type="entry name" value="Chloramphenicol acetyltransferase-like domain"/>
    <property type="match status" value="1"/>
</dbReference>
<dbReference type="EMBL" id="CP097966">
    <property type="protein sequence ID" value="URQ63636.1"/>
    <property type="molecule type" value="Genomic_DNA"/>
</dbReference>
<reference evidence="12" key="1">
    <citation type="submission" date="2022-05" db="EMBL/GenBank/DDBJ databases">
        <title>Single-amplified genomics reveal most streamlined microbe among free-living bacteria.</title>
        <authorList>
            <person name="Roda-Garcia J."/>
            <person name="Haro-Moreno J.M."/>
            <person name="Rodriguez-Valera F."/>
            <person name="Almagro-Moreno S."/>
            <person name="Lopez-Perez M."/>
        </authorList>
    </citation>
    <scope>NUCLEOTIDE SEQUENCE</scope>
    <source>
        <strain evidence="12">TMED112-D2-2</strain>
    </source>
</reference>
<evidence type="ECO:0000313" key="12">
    <source>
        <dbReference type="EMBL" id="URQ63636.1"/>
    </source>
</evidence>
<dbReference type="PROSITE" id="PS50968">
    <property type="entry name" value="BIOTINYL_LIPOYL"/>
    <property type="match status" value="1"/>
</dbReference>
<dbReference type="Pfam" id="PF00198">
    <property type="entry name" value="2-oxoacid_dh"/>
    <property type="match status" value="1"/>
</dbReference>
<evidence type="ECO:0000256" key="5">
    <source>
        <dbReference type="ARBA" id="ARBA00022823"/>
    </source>
</evidence>
<keyword evidence="13" id="KW-1185">Reference proteome</keyword>
<dbReference type="Proteomes" id="UP001056381">
    <property type="component" value="Chromosome"/>
</dbReference>
<comment type="function">
    <text evidence="7">The pyruvate dehydrogenase complex catalyzes the overall conversion of pyruvate to acetyl-CoA and CO(2). It contains multiple copies of three enzymatic components: pyruvate dehydrogenase (E1), dihydrolipoamide acetyltransferase (E2) and lipoamide dehydrogenase (E3).</text>
</comment>
<feature type="domain" description="Lipoyl-binding" evidence="10">
    <location>
        <begin position="6"/>
        <end position="80"/>
    </location>
</feature>
<name>A0A9Q8TZF4_9GAMM</name>
<dbReference type="InterPro" id="IPR001078">
    <property type="entry name" value="2-oxoacid_DH_actylTfrase"/>
</dbReference>
<evidence type="ECO:0000256" key="6">
    <source>
        <dbReference type="ARBA" id="ARBA00023315"/>
    </source>
</evidence>
<dbReference type="InterPro" id="IPR036625">
    <property type="entry name" value="E3-bd_dom_sf"/>
</dbReference>
<comment type="subunit">
    <text evidence="3">Forms a 24-polypeptide structural core with octahedral symmetry.</text>
</comment>
<dbReference type="Gene3D" id="2.40.50.100">
    <property type="match status" value="1"/>
</dbReference>
<dbReference type="GO" id="GO:0031405">
    <property type="term" value="F:lipoic acid binding"/>
    <property type="evidence" value="ECO:0007669"/>
    <property type="project" value="TreeGrafter"/>
</dbReference>
<protein>
    <recommendedName>
        <fullName evidence="9">Dihydrolipoamide acetyltransferase component of pyruvate dehydrogenase complex</fullName>
        <ecNumber evidence="9">2.3.1.-</ecNumber>
    </recommendedName>
</protein>
<dbReference type="CDD" id="cd06849">
    <property type="entry name" value="lipoyl_domain"/>
    <property type="match status" value="1"/>
</dbReference>
<dbReference type="SUPFAM" id="SSF47005">
    <property type="entry name" value="Peripheral subunit-binding domain of 2-oxo acid dehydrogenase complex"/>
    <property type="match status" value="1"/>
</dbReference>
<dbReference type="InterPro" id="IPR011053">
    <property type="entry name" value="Single_hybrid_motif"/>
</dbReference>
<evidence type="ECO:0000256" key="8">
    <source>
        <dbReference type="ARBA" id="ARBA00048370"/>
    </source>
</evidence>
<keyword evidence="4 9" id="KW-0808">Transferase</keyword>
<comment type="cofactor">
    <cofactor evidence="1 9">
        <name>(R)-lipoate</name>
        <dbReference type="ChEBI" id="CHEBI:83088"/>
    </cofactor>
</comment>
<evidence type="ECO:0000256" key="4">
    <source>
        <dbReference type="ARBA" id="ARBA00022679"/>
    </source>
</evidence>
<feature type="domain" description="Peripheral subunit-binding (PSBD)" evidence="11">
    <location>
        <begin position="116"/>
        <end position="153"/>
    </location>
</feature>
<evidence type="ECO:0000256" key="7">
    <source>
        <dbReference type="ARBA" id="ARBA00025211"/>
    </source>
</evidence>
<evidence type="ECO:0000256" key="3">
    <source>
        <dbReference type="ARBA" id="ARBA00011484"/>
    </source>
</evidence>
<sequence>MAKINTIALKIPNLGEAESTEIIEVNIKVGDKVNVNDPLIVLESEKAAMEVPSDFQGEISEILIKEGDSVHEGMEFAKIKAETEVKEAEVKEEKEKEIVKEEKIINRPAIDFTGINAGPAVRKYARELEIDLSIIAGTGKNKRITKEDLKNHIHSNKSGLSLKTYKENDFVNEGSFKIQKLSKIQSLGAKNLHESWITIPHVTHFEEADLAAINKLRKSKKSSVLAYFVHALCQILKEFPSFNSSLVDGDNLLLKEYINIGIAVDTEMGLVVPVIKDADKLSVENISKKIEELAGKARDRKLFEKDLTGATFTVSSLGKIGGIGFTPIINPPEVGIISISRSRNDIELQNGEVKEKVILPFGLSYDHRVINGADAGRFSLALKEKLESLS</sequence>
<dbReference type="SUPFAM" id="SSF52777">
    <property type="entry name" value="CoA-dependent acyltransferases"/>
    <property type="match status" value="1"/>
</dbReference>
<dbReference type="PROSITE" id="PS00189">
    <property type="entry name" value="LIPOYL"/>
    <property type="match status" value="1"/>
</dbReference>
<evidence type="ECO:0000256" key="2">
    <source>
        <dbReference type="ARBA" id="ARBA00007317"/>
    </source>
</evidence>
<dbReference type="InterPro" id="IPR003016">
    <property type="entry name" value="2-oxoA_DH_lipoyl-BS"/>
</dbReference>
<dbReference type="InterPro" id="IPR004167">
    <property type="entry name" value="PSBD"/>
</dbReference>
<accession>A0A9Q8TZF4</accession>
<dbReference type="PANTHER" id="PTHR43178:SF2">
    <property type="entry name" value="DIHYDROLIPOYLLYSINE-RESIDUE ACETYLTRANSFERASE COMPONENT OF PYRUVATE DEHYDROGENASE COMPLEX"/>
    <property type="match status" value="1"/>
</dbReference>
<keyword evidence="5 9" id="KW-0450">Lipoyl</keyword>
<comment type="similarity">
    <text evidence="2 9">Belongs to the 2-oxoacid dehydrogenase family.</text>
</comment>
<dbReference type="InterPro" id="IPR000089">
    <property type="entry name" value="Biotin_lipoyl"/>
</dbReference>
<evidence type="ECO:0000256" key="9">
    <source>
        <dbReference type="RuleBase" id="RU003423"/>
    </source>
</evidence>
<comment type="catalytic activity">
    <reaction evidence="8">
        <text>N(6)-[(R)-dihydrolipoyl]-L-lysyl-[protein] + acetyl-CoA = N(6)-[(R)-S(8)-acetyldihydrolipoyl]-L-lysyl-[protein] + CoA</text>
        <dbReference type="Rhea" id="RHEA:17017"/>
        <dbReference type="Rhea" id="RHEA-COMP:10475"/>
        <dbReference type="Rhea" id="RHEA-COMP:10478"/>
        <dbReference type="ChEBI" id="CHEBI:57287"/>
        <dbReference type="ChEBI" id="CHEBI:57288"/>
        <dbReference type="ChEBI" id="CHEBI:83100"/>
        <dbReference type="ChEBI" id="CHEBI:83111"/>
        <dbReference type="EC" id="2.3.1.12"/>
    </reaction>
</comment>
<dbReference type="GO" id="GO:0005737">
    <property type="term" value="C:cytoplasm"/>
    <property type="evidence" value="ECO:0007669"/>
    <property type="project" value="TreeGrafter"/>
</dbReference>
<evidence type="ECO:0000256" key="1">
    <source>
        <dbReference type="ARBA" id="ARBA00001938"/>
    </source>
</evidence>
<gene>
    <name evidence="12" type="ORF">M9B40_02415</name>
</gene>
<organism evidence="12 13">
    <name type="scientific">SAR86 cluster bacterium</name>
    <dbReference type="NCBI Taxonomy" id="2030880"/>
    <lineage>
        <taxon>Bacteria</taxon>
        <taxon>Pseudomonadati</taxon>
        <taxon>Pseudomonadota</taxon>
        <taxon>Gammaproteobacteria</taxon>
        <taxon>SAR86 cluster</taxon>
    </lineage>
</organism>
<evidence type="ECO:0000313" key="13">
    <source>
        <dbReference type="Proteomes" id="UP001056381"/>
    </source>
</evidence>
<dbReference type="SUPFAM" id="SSF51230">
    <property type="entry name" value="Single hybrid motif"/>
    <property type="match status" value="1"/>
</dbReference>
<keyword evidence="6 9" id="KW-0012">Acyltransferase</keyword>
<dbReference type="Pfam" id="PF00364">
    <property type="entry name" value="Biotin_lipoyl"/>
    <property type="match status" value="1"/>
</dbReference>
<dbReference type="InterPro" id="IPR050743">
    <property type="entry name" value="2-oxoacid_DH_E2_comp"/>
</dbReference>
<evidence type="ECO:0000259" key="10">
    <source>
        <dbReference type="PROSITE" id="PS50968"/>
    </source>
</evidence>
<evidence type="ECO:0000259" key="11">
    <source>
        <dbReference type="PROSITE" id="PS51826"/>
    </source>
</evidence>
<dbReference type="Pfam" id="PF02817">
    <property type="entry name" value="E3_binding"/>
    <property type="match status" value="1"/>
</dbReference>
<dbReference type="InterPro" id="IPR023213">
    <property type="entry name" value="CAT-like_dom_sf"/>
</dbReference>
<proteinExistence type="inferred from homology"/>